<name>A0A2U3N4J6_9GAMM</name>
<dbReference type="EMBL" id="OOGT01000395">
    <property type="protein sequence ID" value="SPL72630.1"/>
    <property type="molecule type" value="Genomic_DNA"/>
</dbReference>
<protein>
    <submittedName>
        <fullName evidence="1">Uncharacterized protein</fullName>
    </submittedName>
</protein>
<gene>
    <name evidence="1" type="ORF">KPC_3808</name>
</gene>
<accession>A0A2U3N4J6</accession>
<evidence type="ECO:0000313" key="2">
    <source>
        <dbReference type="Proteomes" id="UP000245974"/>
    </source>
</evidence>
<dbReference type="Proteomes" id="UP000245974">
    <property type="component" value="Unassembled WGS sequence"/>
</dbReference>
<reference evidence="2" key="1">
    <citation type="submission" date="2018-03" db="EMBL/GenBank/DDBJ databases">
        <authorList>
            <person name="Blom J."/>
        </authorList>
    </citation>
    <scope>NUCLEOTIDE SEQUENCE [LARGE SCALE GENOMIC DNA]</scope>
    <source>
        <strain evidence="2">KPC-SM-21</strain>
    </source>
</reference>
<proteinExistence type="predicted"/>
<dbReference type="InParanoid" id="A0A2U3N4J6"/>
<dbReference type="AlphaFoldDB" id="A0A2U3N4J6"/>
<sequence>MDTLNSSWNNTLKNRITSLGDIVISSGGEGVLKLNTVDINSTNGGVLLVSNKELTIDGNNEYETDAYGSSGKINANNVKVYSVNGVVDVSSGEINSKKGDILISSGKDVVVHDIDLNSKRNIEIHSDKNLNLERSNIIADHHIALSSKKDLRTFLNYALKAEGILSLISGGIVDGNGSGGTVLIEANELSDEFSYGFSAHGSEFLKNDNKLSSINGNLSVLLNKDFILKPLKSNGRGAWSLSALNDIDIRSKQGKIEFIGDLYFSSTPTPRFIDIKSLAGGGFVAQRFEMQSAPN</sequence>
<keyword evidence="2" id="KW-1185">Reference proteome</keyword>
<organism evidence="1 2">
    <name type="scientific">Acinetobacter stercoris</name>
    <dbReference type="NCBI Taxonomy" id="2126983"/>
    <lineage>
        <taxon>Bacteria</taxon>
        <taxon>Pseudomonadati</taxon>
        <taxon>Pseudomonadota</taxon>
        <taxon>Gammaproteobacteria</taxon>
        <taxon>Moraxellales</taxon>
        <taxon>Moraxellaceae</taxon>
        <taxon>Acinetobacter</taxon>
    </lineage>
</organism>
<evidence type="ECO:0000313" key="1">
    <source>
        <dbReference type="EMBL" id="SPL72630.1"/>
    </source>
</evidence>